<evidence type="ECO:0000313" key="1">
    <source>
        <dbReference type="EMBL" id="UUT35932.1"/>
    </source>
</evidence>
<name>A0ABY5NL96_9MICO</name>
<keyword evidence="2" id="KW-1185">Reference proteome</keyword>
<evidence type="ECO:0000313" key="2">
    <source>
        <dbReference type="Proteomes" id="UP001054811"/>
    </source>
</evidence>
<dbReference type="RefSeq" id="WP_259612580.1">
    <property type="nucleotide sequence ID" value="NZ_CP091139.2"/>
</dbReference>
<accession>A0ABY5NL96</accession>
<proteinExistence type="predicted"/>
<protein>
    <submittedName>
        <fullName evidence="1">Uncharacterized protein</fullName>
    </submittedName>
</protein>
<reference evidence="1" key="1">
    <citation type="submission" date="2022-01" db="EMBL/GenBank/DDBJ databases">
        <title>Microbacterium eymi and Microbacterium rhizovicinus sp. nov., isolated from the rhizospheric soil of Elymus tsukushiensis, a plant native to the Dokdo Islands, Republic of Korea.</title>
        <authorList>
            <person name="Hwang Y.J."/>
        </authorList>
    </citation>
    <scope>NUCLEOTIDE SEQUENCE</scope>
    <source>
        <strain evidence="1">KUDC0405</strain>
    </source>
</reference>
<gene>
    <name evidence="1" type="ORF">L2X98_22595</name>
</gene>
<sequence length="260" mass="28181">MAASSIAQLSSQMAQPAAALKWLAIAAEEYAQFGAFEQDRQLEWLRGANLAALGELDAARDVFQALTEGREMTEDGLEAASIGWYGLAEIDRASGAGADAGAAFERALSMFRSGDQRGSPWYLMLMAGTLSAATFDDLFTEPARSRWARRLRGRMLAVARMRSEFLDAPVVGTVLMGWSAWAMDHPERRDRALAALALGERLGARQDLLSLHWTEHFAHAERVAGAERVAAARDAIAGLPREDAVLRGLAVLREPSAPGR</sequence>
<dbReference type="Proteomes" id="UP001054811">
    <property type="component" value="Chromosome"/>
</dbReference>
<dbReference type="EMBL" id="CP091139">
    <property type="protein sequence ID" value="UUT35932.1"/>
    <property type="molecule type" value="Genomic_DNA"/>
</dbReference>
<organism evidence="1 2">
    <name type="scientific">Microbacterium elymi</name>
    <dbReference type="NCBI Taxonomy" id="2909587"/>
    <lineage>
        <taxon>Bacteria</taxon>
        <taxon>Bacillati</taxon>
        <taxon>Actinomycetota</taxon>
        <taxon>Actinomycetes</taxon>
        <taxon>Micrococcales</taxon>
        <taxon>Microbacteriaceae</taxon>
        <taxon>Microbacterium</taxon>
    </lineage>
</organism>